<dbReference type="EMBL" id="OU912926">
    <property type="protein sequence ID" value="CAG9932258.1"/>
    <property type="molecule type" value="Genomic_DNA"/>
</dbReference>
<sequence>MLFFALVLNYGHQEYCGFCCYASTSHSFCGRWVTIQPPYCPAGIRMASLANFRYCTDKDRHAWEEWRNADPEHGRAWRHIENINQRLQDIPTNIVFKTLAPNALQSRRRLIKALTVLLMASGTGLIVRQTTPWREWTADYRTGTGEQRKLTLVDGTIIVLNTTSAIDVDYSDTIRLIQLRTGEMFITTAQDRPAATLMRPFVVETAEGTVHALGTRFVVRQENGRSMWPYMKARLKLHLSMPAIKRSSCQSDKHSALLVKPEIPFYRLTKMLSLGSKA</sequence>
<dbReference type="PANTHER" id="PTHR30273">
    <property type="entry name" value="PERIPLASMIC SIGNAL SENSOR AND SIGMA FACTOR ACTIVATOR FECR-RELATED"/>
    <property type="match status" value="1"/>
</dbReference>
<dbReference type="PANTHER" id="PTHR30273:SF2">
    <property type="entry name" value="PROTEIN FECR"/>
    <property type="match status" value="1"/>
</dbReference>
<dbReference type="InterPro" id="IPR012373">
    <property type="entry name" value="Ferrdict_sens_TM"/>
</dbReference>
<feature type="domain" description="FecR protein" evidence="1">
    <location>
        <begin position="139"/>
        <end position="226"/>
    </location>
</feature>
<evidence type="ECO:0000259" key="1">
    <source>
        <dbReference type="Pfam" id="PF04773"/>
    </source>
</evidence>
<keyword evidence="4" id="KW-1185">Reference proteome</keyword>
<dbReference type="InterPro" id="IPR006860">
    <property type="entry name" value="FecR"/>
</dbReference>
<evidence type="ECO:0008006" key="5">
    <source>
        <dbReference type="Google" id="ProtNLM"/>
    </source>
</evidence>
<evidence type="ECO:0000313" key="3">
    <source>
        <dbReference type="EMBL" id="CAG9932258.1"/>
    </source>
</evidence>
<dbReference type="Gene3D" id="2.60.120.1440">
    <property type="match status" value="1"/>
</dbReference>
<name>A0ABM8YXN1_9PROT</name>
<gene>
    <name evidence="3" type="ORF">NTG6680_1005</name>
</gene>
<dbReference type="Pfam" id="PF16220">
    <property type="entry name" value="DUF4880"/>
    <property type="match status" value="1"/>
</dbReference>
<evidence type="ECO:0000259" key="2">
    <source>
        <dbReference type="Pfam" id="PF16220"/>
    </source>
</evidence>
<dbReference type="Pfam" id="PF04773">
    <property type="entry name" value="FecR"/>
    <property type="match status" value="1"/>
</dbReference>
<organism evidence="3 4">
    <name type="scientific">Candidatus Nitrotoga arctica</name>
    <dbReference type="NCBI Taxonomy" id="453162"/>
    <lineage>
        <taxon>Bacteria</taxon>
        <taxon>Pseudomonadati</taxon>
        <taxon>Pseudomonadota</taxon>
        <taxon>Betaproteobacteria</taxon>
        <taxon>Nitrosomonadales</taxon>
        <taxon>Gallionellaceae</taxon>
        <taxon>Candidatus Nitrotoga</taxon>
    </lineage>
</organism>
<feature type="domain" description="FecR N-terminal" evidence="2">
    <location>
        <begin position="55"/>
        <end position="82"/>
    </location>
</feature>
<dbReference type="Proteomes" id="UP000839052">
    <property type="component" value="Chromosome"/>
</dbReference>
<proteinExistence type="predicted"/>
<reference evidence="3 4" key="1">
    <citation type="submission" date="2021-10" db="EMBL/GenBank/DDBJ databases">
        <authorList>
            <person name="Koch H."/>
        </authorList>
    </citation>
    <scope>NUCLEOTIDE SEQUENCE [LARGE SCALE GENOMIC DNA]</scope>
    <source>
        <strain evidence="3">6680</strain>
    </source>
</reference>
<evidence type="ECO:0000313" key="4">
    <source>
        <dbReference type="Proteomes" id="UP000839052"/>
    </source>
</evidence>
<accession>A0ABM8YXN1</accession>
<dbReference type="InterPro" id="IPR032623">
    <property type="entry name" value="FecR_N"/>
</dbReference>
<protein>
    <recommendedName>
        <fullName evidence="5">FecR family protein</fullName>
    </recommendedName>
</protein>